<organism evidence="2 3">
    <name type="scientific">Mycena indigotica</name>
    <dbReference type="NCBI Taxonomy" id="2126181"/>
    <lineage>
        <taxon>Eukaryota</taxon>
        <taxon>Fungi</taxon>
        <taxon>Dikarya</taxon>
        <taxon>Basidiomycota</taxon>
        <taxon>Agaricomycotina</taxon>
        <taxon>Agaricomycetes</taxon>
        <taxon>Agaricomycetidae</taxon>
        <taxon>Agaricales</taxon>
        <taxon>Marasmiineae</taxon>
        <taxon>Mycenaceae</taxon>
        <taxon>Mycena</taxon>
    </lineage>
</organism>
<dbReference type="InterPro" id="IPR053206">
    <property type="entry name" value="Dimeric_xanthone_biosynth"/>
</dbReference>
<keyword evidence="3" id="KW-1185">Reference proteome</keyword>
<dbReference type="Proteomes" id="UP000636479">
    <property type="component" value="Unassembled WGS sequence"/>
</dbReference>
<dbReference type="Pfam" id="PF01814">
    <property type="entry name" value="Hemerythrin"/>
    <property type="match status" value="2"/>
</dbReference>
<dbReference type="AlphaFoldDB" id="A0A8H6WHI8"/>
<protein>
    <recommendedName>
        <fullName evidence="1">Hemerythrin-like domain-containing protein</fullName>
    </recommendedName>
</protein>
<dbReference type="PANTHER" id="PTHR38048:SF2">
    <property type="entry name" value="HEMERYTHRIN-LIKE DOMAIN-CONTAINING PROTEIN"/>
    <property type="match status" value="1"/>
</dbReference>
<feature type="domain" description="Hemerythrin-like" evidence="1">
    <location>
        <begin position="374"/>
        <end position="491"/>
    </location>
</feature>
<dbReference type="InterPro" id="IPR012312">
    <property type="entry name" value="Hemerythrin-like"/>
</dbReference>
<dbReference type="PANTHER" id="PTHR38048">
    <property type="entry name" value="EXPRESSED PROTEIN"/>
    <property type="match status" value="1"/>
</dbReference>
<sequence length="589" mass="65584">MQPPEMPYPFPLIALPPGDHKDVFDNQAIEMTIAHNSFIRGVNAIYTQAKGIGEAQVKPFVFFCVCFLEMLHHHHHIEETLIFPFLETKMGANAMAHNVQQHHAFLDGLEDLEEYIKAVQAGSAAYDGAKIVEKLDSFTEQLVEHLCEEIGTLESSKIRAALTKKDLKDLEAQLVKRIIKEVSLVTTLPLGLLCHDKASAPQRVHFTGYFPSLLSHSFPALPAPVLFLAKRVFFHLHSDAWAFAPCDIHDFSLFDVQKSRLSMNRCVLDLLVDLQETREWLSGISAGTSIFGRSARLPSGKTRLRFAALSHASPFCASPRCADWQYIKAGPNALGILDFNFTSDNMPYPFPLVARPAGDWKNVFDNVAIEMSIAHNMVIRGINAIYTQAKDIPQDKVKPFVFFCIAVFDSLHHHHHMEETLTFPFLETKLGAGSMGDNKEQHKAFLGGLDELDVYLKAVKAGTARYDGAQIIAKLDTFVEALVEHLHEEIDTLESGKMRAAFTEKELKDFAAQFVNTIRRDFSLTVDGPLALALHEKASAPHFPPMPAPVLWGIHYGLYHLHSDAWAFGPCDANGVLKPNMGNVSLALS</sequence>
<gene>
    <name evidence="2" type="ORF">MIND_00265600</name>
</gene>
<evidence type="ECO:0000313" key="3">
    <source>
        <dbReference type="Proteomes" id="UP000636479"/>
    </source>
</evidence>
<dbReference type="Gene3D" id="1.20.120.520">
    <property type="entry name" value="nmb1532 protein domain like"/>
    <property type="match status" value="2"/>
</dbReference>
<dbReference type="CDD" id="cd12108">
    <property type="entry name" value="Hr-like"/>
    <property type="match status" value="2"/>
</dbReference>
<dbReference type="GeneID" id="59342048"/>
<proteinExistence type="predicted"/>
<evidence type="ECO:0000313" key="2">
    <source>
        <dbReference type="EMBL" id="KAF7312519.1"/>
    </source>
</evidence>
<evidence type="ECO:0000259" key="1">
    <source>
        <dbReference type="Pfam" id="PF01814"/>
    </source>
</evidence>
<dbReference type="OrthoDB" id="58416at2759"/>
<dbReference type="RefSeq" id="XP_037224627.1">
    <property type="nucleotide sequence ID" value="XM_037359532.1"/>
</dbReference>
<comment type="caution">
    <text evidence="2">The sequence shown here is derived from an EMBL/GenBank/DDBJ whole genome shotgun (WGS) entry which is preliminary data.</text>
</comment>
<dbReference type="EMBL" id="JACAZF010000002">
    <property type="protein sequence ID" value="KAF7312519.1"/>
    <property type="molecule type" value="Genomic_DNA"/>
</dbReference>
<feature type="domain" description="Hemerythrin-like" evidence="1">
    <location>
        <begin position="34"/>
        <end position="149"/>
    </location>
</feature>
<reference evidence="2" key="1">
    <citation type="submission" date="2020-05" db="EMBL/GenBank/DDBJ databases">
        <title>Mycena genomes resolve the evolution of fungal bioluminescence.</title>
        <authorList>
            <person name="Tsai I.J."/>
        </authorList>
    </citation>
    <scope>NUCLEOTIDE SEQUENCE</scope>
    <source>
        <strain evidence="2">171206Taipei</strain>
    </source>
</reference>
<name>A0A8H6WHI8_9AGAR</name>
<accession>A0A8H6WHI8</accession>